<protein>
    <submittedName>
        <fullName evidence="2">Uncharacterized protein</fullName>
    </submittedName>
</protein>
<sequence>MTDIIDILANLKQRRDELRLQLHLASKEAEDEWEELTGEWDKFLSHSQFEQTAEDVGEAAKEIGLKMKAAYDRMKKGA</sequence>
<proteinExistence type="predicted"/>
<dbReference type="KEGG" id="ppso:QPJ95_15040"/>
<organism evidence="2 3">
    <name type="scientific">Parasedimentitalea psychrophila</name>
    <dbReference type="NCBI Taxonomy" id="2997337"/>
    <lineage>
        <taxon>Bacteria</taxon>
        <taxon>Pseudomonadati</taxon>
        <taxon>Pseudomonadota</taxon>
        <taxon>Alphaproteobacteria</taxon>
        <taxon>Rhodobacterales</taxon>
        <taxon>Paracoccaceae</taxon>
        <taxon>Parasedimentitalea</taxon>
    </lineage>
</organism>
<gene>
    <name evidence="2" type="ORF">QPJ95_15040</name>
</gene>
<dbReference type="RefSeq" id="WP_270916940.1">
    <property type="nucleotide sequence ID" value="NZ_CP127247.1"/>
</dbReference>
<dbReference type="EMBL" id="CP127247">
    <property type="protein sequence ID" value="WIY23937.1"/>
    <property type="molecule type" value="Genomic_DNA"/>
</dbReference>
<evidence type="ECO:0000256" key="1">
    <source>
        <dbReference type="SAM" id="Coils"/>
    </source>
</evidence>
<reference evidence="2 3" key="1">
    <citation type="submission" date="2023-06" db="EMBL/GenBank/DDBJ databases">
        <title>Parasedimentitalea psychrophila sp. nov., a psychrophilic bacterium isolated from deep-sea sediment.</title>
        <authorList>
            <person name="Li A."/>
        </authorList>
    </citation>
    <scope>NUCLEOTIDE SEQUENCE [LARGE SCALE GENOMIC DNA]</scope>
    <source>
        <strain evidence="2 3">QS115</strain>
    </source>
</reference>
<feature type="coiled-coil region" evidence="1">
    <location>
        <begin position="1"/>
        <end position="28"/>
    </location>
</feature>
<keyword evidence="1" id="KW-0175">Coiled coil</keyword>
<name>A0A9Y2KY01_9RHOB</name>
<keyword evidence="3" id="KW-1185">Reference proteome</keyword>
<evidence type="ECO:0000313" key="3">
    <source>
        <dbReference type="Proteomes" id="UP001238334"/>
    </source>
</evidence>
<dbReference type="Proteomes" id="UP001238334">
    <property type="component" value="Chromosome"/>
</dbReference>
<evidence type="ECO:0000313" key="2">
    <source>
        <dbReference type="EMBL" id="WIY23937.1"/>
    </source>
</evidence>
<accession>A0A9Y2KY01</accession>
<dbReference type="AlphaFoldDB" id="A0A9Y2KY01"/>